<dbReference type="EMBL" id="BC016220">
    <property type="protein sequence ID" value="AAH16220.1"/>
    <property type="molecule type" value="mRNA"/>
</dbReference>
<dbReference type="MGI" id="MGI:1926042">
    <property type="gene designation" value="4930432F04Rik"/>
</dbReference>
<dbReference type="AGR" id="MGI:1926042"/>
<gene>
    <name evidence="3" type="primary">4930432F04Rik</name>
</gene>
<reference evidence="2" key="3">
    <citation type="journal article" date="2000" name="Genome Res.">
        <title>RIKEN integrated sequence analysis (RISA) system--384-format sequencing pipeline with 384 multicapillary sequencer.</title>
        <authorList>
            <person name="Shibata K."/>
            <person name="Itoh M."/>
            <person name="Aizawa K."/>
            <person name="Nagaoka S."/>
            <person name="Sasaki N."/>
            <person name="Carninci P."/>
            <person name="Konno H."/>
            <person name="Akiyama J."/>
            <person name="Nishi K."/>
            <person name="Kitsunai T."/>
            <person name="Tashiro H."/>
            <person name="Itoh M."/>
            <person name="Sumi N."/>
            <person name="Ishii Y."/>
            <person name="Nakamura S."/>
            <person name="Hazama M."/>
            <person name="Nishine T."/>
            <person name="Harada A."/>
            <person name="Yamamoto R."/>
            <person name="Matsumoto H."/>
            <person name="Sakaguchi S."/>
            <person name="Ikegami T."/>
            <person name="Kashiwagi K."/>
            <person name="Fujiwake S."/>
            <person name="Inoue K."/>
            <person name="Togawa Y."/>
            <person name="Izawa M."/>
            <person name="Ohara E."/>
            <person name="Watahiki M."/>
            <person name="Yoneda Y."/>
            <person name="Ishikawa T."/>
            <person name="Ozawa K."/>
            <person name="Tanaka T."/>
            <person name="Matsuura S."/>
            <person name="Kawai J."/>
            <person name="Okazaki Y."/>
            <person name="Muramatsu M."/>
            <person name="Inoue Y."/>
            <person name="Kira A."/>
            <person name="Hayashizaki Y."/>
        </authorList>
    </citation>
    <scope>NUCLEOTIDE SEQUENCE</scope>
    <source>
        <strain evidence="2">C57BL/6J</strain>
        <tissue evidence="2">Testis</tissue>
    </source>
</reference>
<reference evidence="1" key="7">
    <citation type="journal article" date="2004" name="Genome Res.">
        <title>The status, quality, and expansion of the NIH full-length cDNA project: the Mammalian Gene Collection (MGC).</title>
        <authorList>
            <consortium name="The MGC Project Team"/>
            <person name="Gerhard D.S."/>
            <person name="Wagner L."/>
            <person name="Feingold E.A."/>
            <person name="Shenmen C.M."/>
            <person name="Grouse L.H."/>
            <person name="Schuler G."/>
            <person name="Klein S.L."/>
            <person name="Old S."/>
            <person name="Rasooly R."/>
            <person name="Good P."/>
            <person name="Guyer M."/>
            <person name="Peck A.M."/>
            <person name="Derge J.G."/>
            <person name="Lipman D."/>
            <person name="Collins F.S."/>
            <person name="Jang W."/>
            <person name="Sherry S."/>
            <person name="Feolo M."/>
            <person name="Misquitta L."/>
            <person name="Lee E."/>
            <person name="Rotmistrovsky K."/>
            <person name="Greenhut S.F."/>
            <person name="Schaefer C.F."/>
            <person name="Buetow K."/>
            <person name="Bonner T.I."/>
            <person name="Haussler D."/>
            <person name="Kent J."/>
            <person name="Kiekhaus M."/>
            <person name="Furey T."/>
            <person name="Brent M."/>
            <person name="Prange C."/>
            <person name="Schreiber K."/>
            <person name="Shapiro N."/>
            <person name="Bhat N.K."/>
            <person name="Hopkins R.F."/>
            <person name="Hsie F."/>
            <person name="Driscoll T."/>
            <person name="Soares M.B."/>
            <person name="Casavant T.L."/>
            <person name="Scheetz T.E."/>
            <person name="Brown-stein M.J."/>
            <person name="Usdin T.B."/>
            <person name="Toshiyuki S."/>
            <person name="Carninci P."/>
            <person name="Piao Y."/>
            <person name="Dudekula D.B."/>
            <person name="Ko M.S."/>
            <person name="Kawakami K."/>
            <person name="Suzuki Y."/>
            <person name="Sugano S."/>
            <person name="Gruber C.E."/>
            <person name="Smith M.R."/>
            <person name="Simmons B."/>
            <person name="Moore T."/>
            <person name="Waterman R."/>
            <person name="Johnson S.L."/>
            <person name="Ruan Y."/>
            <person name="Wei C.L."/>
            <person name="Mathavan S."/>
            <person name="Gunaratne P.H."/>
            <person name="Wu J."/>
            <person name="Garcia A.M."/>
            <person name="Hulyk S.W."/>
            <person name="Fuh E."/>
            <person name="Yuan Y."/>
            <person name="Sneed A."/>
            <person name="Kowis C."/>
            <person name="Hodgson A."/>
            <person name="Muzny D.M."/>
            <person name="McPherson J."/>
            <person name="Gibbs R.A."/>
            <person name="Fahey J."/>
            <person name="Helton E."/>
            <person name="Ketteman M."/>
            <person name="Madan A."/>
            <person name="Rodrigues S."/>
            <person name="Sanchez A."/>
            <person name="Whiting M."/>
            <person name="Madari A."/>
            <person name="Young A.C."/>
            <person name="Wetherby K.D."/>
            <person name="Granite S.J."/>
            <person name="Kwong P.N."/>
            <person name="Brinkley C.P."/>
            <person name="Pearson R.L."/>
            <person name="Bouffard G.G."/>
            <person name="Blakesly R.W."/>
            <person name="Green E.D."/>
            <person name="Dickson M.C."/>
            <person name="Rodriguez A.C."/>
            <person name="Grimwood J."/>
            <person name="Schmutz J."/>
            <person name="Myers R.M."/>
            <person name="Butterfield Y.S."/>
            <person name="Griffith M."/>
            <person name="Griffith O.L."/>
            <person name="Krzywinski M.I."/>
            <person name="Liao N."/>
            <person name="Morin R."/>
            <person name="Morrin R."/>
            <person name="Palmquist D."/>
            <person name="Petrescu A.S."/>
            <person name="Skalska U."/>
            <person name="Smailus D.E."/>
            <person name="Stott J.M."/>
            <person name="Schnerch A."/>
            <person name="Schein J.E."/>
            <person name="Jones S.J."/>
            <person name="Holt R.A."/>
            <person name="Baross A."/>
            <person name="Marra M.A."/>
            <person name="Clifton S."/>
            <person name="Makowski K.A."/>
            <person name="Bosak S."/>
            <person name="Malek J."/>
        </authorList>
    </citation>
    <scope>NUCLEOTIDE SEQUENCE [LARGE SCALE MRNA]</scope>
    <source>
        <strain evidence="1">FVB/N</strain>
        <tissue evidence="1">Mammary tumor. Metallothionien-TGF alpha model. 10 month old virgin mouse. Taken by biopsy.</tissue>
    </source>
</reference>
<evidence type="ECO:0000313" key="3">
    <source>
        <dbReference type="MGI" id="MGI:1926042"/>
    </source>
</evidence>
<protein>
    <submittedName>
        <fullName evidence="1">4930432F04Rik protein</fullName>
    </submittedName>
</protein>
<accession>Q9D2I6</accession>
<dbReference type="AlphaFoldDB" id="Q9D2I6"/>
<name>Q9D2I6_MOUSE</name>
<reference evidence="2" key="2">
    <citation type="journal article" date="2000" name="Genome Res.">
        <title>Normalization and subtraction of cap-trapper-selected cDNAs to prepare full-length cDNA libraries for rapid discovery of new genes.</title>
        <authorList>
            <person name="Carninci P."/>
            <person name="Shibata Y."/>
            <person name="Hayatsu N."/>
            <person name="Sugahara Y."/>
            <person name="Shibata K."/>
            <person name="Itoh M."/>
            <person name="Konno H."/>
            <person name="Okazaki Y."/>
            <person name="Muramatsu M."/>
            <person name="Hayashizaki Y."/>
        </authorList>
    </citation>
    <scope>NUCLEOTIDE SEQUENCE</scope>
    <source>
        <strain evidence="2">C57BL/6J</strain>
        <tissue evidence="2">Testis</tissue>
    </source>
</reference>
<proteinExistence type="evidence at transcript level"/>
<sequence>MLSYRCKPLPLLHFRVSYCRGLIRDLPISPAAGPSSLPVGCFLPFLSRPRWELVVCVALTPVIQVAGADSVLALGPGASLMAELGFPLKLVPELLGPVPVICRQRDGSFIFWSQPLSLVKEICTLFKLLGSVCSCVGTGDM</sequence>
<reference evidence="2" key="1">
    <citation type="journal article" date="1999" name="Methods Enzymol.">
        <title>High-efficiency full-length cDNA cloning.</title>
        <authorList>
            <person name="Carninci P."/>
            <person name="Hayashizaki Y."/>
        </authorList>
    </citation>
    <scope>NUCLEOTIDE SEQUENCE</scope>
    <source>
        <strain evidence="2">C57BL/6J</strain>
        <tissue evidence="2">Testis</tissue>
    </source>
</reference>
<dbReference type="EMBL" id="AK019591">
    <property type="protein sequence ID" value="BAB31808.1"/>
    <property type="molecule type" value="mRNA"/>
</dbReference>
<organism evidence="2">
    <name type="scientific">Mus musculus</name>
    <name type="common">Mouse</name>
    <dbReference type="NCBI Taxonomy" id="10090"/>
    <lineage>
        <taxon>Eukaryota</taxon>
        <taxon>Metazoa</taxon>
        <taxon>Chordata</taxon>
        <taxon>Craniata</taxon>
        <taxon>Vertebrata</taxon>
        <taxon>Euteleostomi</taxon>
        <taxon>Mammalia</taxon>
        <taxon>Eutheria</taxon>
        <taxon>Euarchontoglires</taxon>
        <taxon>Glires</taxon>
        <taxon>Rodentia</taxon>
        <taxon>Myomorpha</taxon>
        <taxon>Muroidea</taxon>
        <taxon>Muridae</taxon>
        <taxon>Murinae</taxon>
        <taxon>Mus</taxon>
        <taxon>Mus</taxon>
    </lineage>
</organism>
<reference evidence="2" key="4">
    <citation type="submission" date="2000-08" db="EMBL/GenBank/DDBJ databases">
        <authorList>
            <person name="Adachi J."/>
            <person name="Aizawa K."/>
            <person name="Akahira S."/>
            <person name="Akimura T."/>
            <person name="Arai A."/>
            <person name="Aono H."/>
            <person name="Arakawa T."/>
            <person name="Bono H."/>
            <person name="Carninci P."/>
            <person name="Fukuda S."/>
            <person name="Fukunishi Y."/>
            <person name="Furuno M."/>
            <person name="Hanagaki T."/>
            <person name="Hara A."/>
            <person name="Hayatsu N."/>
            <person name="Hiramoto K."/>
            <person name="Hiraoka T."/>
            <person name="Hori F."/>
            <person name="Imotani K."/>
            <person name="Ishii Y."/>
            <person name="Itoh M."/>
            <person name="Izawa M."/>
            <person name="Kasukawa T."/>
            <person name="Kato H."/>
            <person name="Kawai J."/>
            <person name="Kojima Y."/>
            <person name="Konno H."/>
            <person name="Kouda M."/>
            <person name="Koya S."/>
            <person name="Kurihara C."/>
            <person name="Matsuyama T."/>
            <person name="Miyazaki A."/>
            <person name="Nishi K."/>
            <person name="Nomura K."/>
            <person name="Numazaki R."/>
            <person name="Ohno M."/>
            <person name="Okazaki Y."/>
            <person name="Okido T."/>
            <person name="Owa C."/>
            <person name="Saito H."/>
            <person name="Saito R."/>
            <person name="Sakai C."/>
            <person name="Sakai K."/>
            <person name="Sano H."/>
            <person name="Sasaki D."/>
            <person name="Shibata K."/>
            <person name="Shibata Y."/>
            <person name="Shinagawa A."/>
            <person name="Shiraki T."/>
            <person name="Sogabe Y."/>
            <person name="Suzuki H."/>
            <person name="Tagami M."/>
            <person name="Tagawa A."/>
            <person name="Takahashi F."/>
            <person name="Tanaka T."/>
            <person name="Tejima Y."/>
            <person name="Toya T."/>
            <person name="Yamamura T."/>
            <person name="Yasunishi A."/>
            <person name="Yoshida K."/>
            <person name="Yoshino M."/>
            <person name="Muramatsu M."/>
            <person name="Hayashizaki Y."/>
        </authorList>
    </citation>
    <scope>NUCLEOTIDE SEQUENCE</scope>
    <source>
        <strain evidence="2">C57BL/6J</strain>
        <tissue evidence="2">Testis</tissue>
    </source>
</reference>
<evidence type="ECO:0000313" key="2">
    <source>
        <dbReference type="EMBL" id="BAB31808.1"/>
    </source>
</evidence>
<reference evidence="2" key="5">
    <citation type="journal article" date="2001" name="Nature">
        <title>Functional annotation of a full-length mouse cDNA collection.</title>
        <authorList>
            <consortium name="The RIKEN Genome Exploration Research Group Phase II Team and the FANTOM Consortium"/>
        </authorList>
    </citation>
    <scope>NUCLEOTIDE SEQUENCE</scope>
    <source>
        <strain evidence="2">C57BL/6J</strain>
        <tissue evidence="2">Testis</tissue>
    </source>
</reference>
<evidence type="ECO:0000313" key="1">
    <source>
        <dbReference type="EMBL" id="AAH16220.1"/>
    </source>
</evidence>
<reference evidence="2" key="9">
    <citation type="journal article" date="2005" name="Science">
        <title>Antisense Transcription in the Mammalian Transcriptome.</title>
        <authorList>
            <consortium name="RIKEN Genome Exploration Research Group and Genome Science Group (Genome Network Project Core Group) and the FANTOM Consortium"/>
        </authorList>
    </citation>
    <scope>NUCLEOTIDE SEQUENCE</scope>
    <source>
        <strain evidence="2">C57BL/6J</strain>
        <tissue evidence="2">Testis</tissue>
    </source>
</reference>
<reference evidence="2" key="6">
    <citation type="journal article" date="2002" name="Nature">
        <title>Analysis of the mouse transcriptome based on functional annotation of 60,770 full-length cDNAs.</title>
        <authorList>
            <consortium name="The FANTOM Consortium and the RIKEN Genome Exploration Research Group Phase I and II Team"/>
        </authorList>
    </citation>
    <scope>NUCLEOTIDE SEQUENCE</scope>
    <source>
        <strain evidence="2">C57BL/6J</strain>
        <tissue evidence="2">Testis</tissue>
    </source>
</reference>
<reference evidence="2" key="8">
    <citation type="journal article" date="2005" name="Science">
        <title>The Transcriptional Landscape of the Mammalian Genome.</title>
        <authorList>
            <consortium name="The FANTOM Consortium"/>
            <consortium name="Riken Genome Exploration Research Group and Genome Science Group (Genome Network Project Core Group)"/>
        </authorList>
    </citation>
    <scope>NUCLEOTIDE SEQUENCE</scope>
    <source>
        <strain evidence="2">C57BL/6J</strain>
        <tissue evidence="2">Testis</tissue>
    </source>
</reference>